<dbReference type="Proteomes" id="UP001525890">
    <property type="component" value="Unassembled WGS sequence"/>
</dbReference>
<dbReference type="Pfam" id="PF01627">
    <property type="entry name" value="Hpt"/>
    <property type="match status" value="1"/>
</dbReference>
<evidence type="ECO:0000256" key="1">
    <source>
        <dbReference type="PROSITE-ProRule" id="PRU00110"/>
    </source>
</evidence>
<accession>A0ABT2MUI2</accession>
<keyword evidence="4" id="KW-1185">Reference proteome</keyword>
<dbReference type="Gene3D" id="1.20.120.160">
    <property type="entry name" value="HPT domain"/>
    <property type="match status" value="1"/>
</dbReference>
<dbReference type="InterPro" id="IPR036641">
    <property type="entry name" value="HPT_dom_sf"/>
</dbReference>
<evidence type="ECO:0000313" key="4">
    <source>
        <dbReference type="Proteomes" id="UP001525890"/>
    </source>
</evidence>
<evidence type="ECO:0000313" key="3">
    <source>
        <dbReference type="EMBL" id="MCT7967546.1"/>
    </source>
</evidence>
<keyword evidence="1" id="KW-0597">Phosphoprotein</keyword>
<comment type="caution">
    <text evidence="3">The sequence shown here is derived from an EMBL/GenBank/DDBJ whole genome shotgun (WGS) entry which is preliminary data.</text>
</comment>
<dbReference type="CDD" id="cd00088">
    <property type="entry name" value="HPT"/>
    <property type="match status" value="1"/>
</dbReference>
<dbReference type="EMBL" id="JAMXFF010000020">
    <property type="protein sequence ID" value="MCT7967546.1"/>
    <property type="molecule type" value="Genomic_DNA"/>
</dbReference>
<dbReference type="SUPFAM" id="SSF47226">
    <property type="entry name" value="Histidine-containing phosphotransfer domain, HPT domain"/>
    <property type="match status" value="1"/>
</dbReference>
<dbReference type="PROSITE" id="PS50894">
    <property type="entry name" value="HPT"/>
    <property type="match status" value="1"/>
</dbReference>
<protein>
    <submittedName>
        <fullName evidence="3">Hpt domain-containing protein</fullName>
    </submittedName>
</protein>
<name>A0ABT2MUI2_9CYAN</name>
<organism evidence="3 4">
    <name type="scientific">Laspinema palackyanum D2a</name>
    <dbReference type="NCBI Taxonomy" id="2953684"/>
    <lineage>
        <taxon>Bacteria</taxon>
        <taxon>Bacillati</taxon>
        <taxon>Cyanobacteriota</taxon>
        <taxon>Cyanophyceae</taxon>
        <taxon>Oscillatoriophycideae</taxon>
        <taxon>Oscillatoriales</taxon>
        <taxon>Laspinemataceae</taxon>
        <taxon>Laspinema</taxon>
        <taxon>Laspinema palackyanum</taxon>
    </lineage>
</organism>
<dbReference type="InterPro" id="IPR008207">
    <property type="entry name" value="Sig_transdc_His_kin_Hpt_dom"/>
</dbReference>
<feature type="modified residue" description="Phosphohistidine" evidence="1">
    <location>
        <position position="54"/>
    </location>
</feature>
<proteinExistence type="predicted"/>
<evidence type="ECO:0000259" key="2">
    <source>
        <dbReference type="PROSITE" id="PS50894"/>
    </source>
</evidence>
<sequence>MAVNLERLQEISGGDREFERELLQAFVEDAWVSLNLLKNFLALNDYSAFSSQAHQLKGSSANMGITVIQNIALELDTKGQQQNIHGTEPDLENIEKILNELEDYLSKI</sequence>
<gene>
    <name evidence="3" type="ORF">NG799_14490</name>
</gene>
<feature type="domain" description="HPt" evidence="2">
    <location>
        <begin position="15"/>
        <end position="108"/>
    </location>
</feature>
<dbReference type="RefSeq" id="WP_368007121.1">
    <property type="nucleotide sequence ID" value="NZ_JAMXFF010000020.1"/>
</dbReference>
<reference evidence="3 4" key="1">
    <citation type="journal article" date="2022" name="Front. Microbiol.">
        <title>High genomic differentiation and limited gene flow indicate recent cryptic speciation within the genus Laspinema (cyanobacteria).</title>
        <authorList>
            <person name="Stanojkovic A."/>
            <person name="Skoupy S."/>
            <person name="Skaloud P."/>
            <person name="Dvorak P."/>
        </authorList>
    </citation>
    <scope>NUCLEOTIDE SEQUENCE [LARGE SCALE GENOMIC DNA]</scope>
    <source>
        <strain evidence="3 4">D2a</strain>
    </source>
</reference>